<feature type="domain" description="PAS" evidence="13">
    <location>
        <begin position="76"/>
        <end position="146"/>
    </location>
</feature>
<dbReference type="InterPro" id="IPR001610">
    <property type="entry name" value="PAC"/>
</dbReference>
<dbReference type="SUPFAM" id="SSF52172">
    <property type="entry name" value="CheY-like"/>
    <property type="match status" value="1"/>
</dbReference>
<comment type="function">
    <text evidence="8">Putative oxygen sensor; modulates the activity of FixJ, a transcriptional activator of nitrogen fixation fixK gene. FixL probably acts as a kinase that phosphorylates FixJ.</text>
</comment>
<dbReference type="InterPro" id="IPR001789">
    <property type="entry name" value="Sig_transdc_resp-reg_receiver"/>
</dbReference>
<evidence type="ECO:0000313" key="15">
    <source>
        <dbReference type="EMBL" id="TMQ57126.1"/>
    </source>
</evidence>
<evidence type="ECO:0000256" key="10">
    <source>
        <dbReference type="PROSITE-ProRule" id="PRU00169"/>
    </source>
</evidence>
<dbReference type="SMART" id="SM00086">
    <property type="entry name" value="PAC"/>
    <property type="match status" value="2"/>
</dbReference>
<accession>A0A538T0H4</accession>
<evidence type="ECO:0000313" key="16">
    <source>
        <dbReference type="Proteomes" id="UP000317716"/>
    </source>
</evidence>
<dbReference type="FunFam" id="3.30.565.10:FF:000006">
    <property type="entry name" value="Sensor histidine kinase WalK"/>
    <property type="match status" value="1"/>
</dbReference>
<dbReference type="Gene3D" id="3.30.450.20">
    <property type="entry name" value="PAS domain"/>
    <property type="match status" value="2"/>
</dbReference>
<feature type="domain" description="Response regulatory" evidence="12">
    <location>
        <begin position="459"/>
        <end position="575"/>
    </location>
</feature>
<dbReference type="Gene3D" id="3.30.565.10">
    <property type="entry name" value="Histidine kinase-like ATPase, C-terminal domain"/>
    <property type="match status" value="1"/>
</dbReference>
<dbReference type="PRINTS" id="PR00344">
    <property type="entry name" value="BCTRLSENSOR"/>
</dbReference>
<dbReference type="InterPro" id="IPR011006">
    <property type="entry name" value="CheY-like_superfamily"/>
</dbReference>
<evidence type="ECO:0000259" key="12">
    <source>
        <dbReference type="PROSITE" id="PS50110"/>
    </source>
</evidence>
<dbReference type="InterPro" id="IPR005467">
    <property type="entry name" value="His_kinase_dom"/>
</dbReference>
<dbReference type="GO" id="GO:0000155">
    <property type="term" value="F:phosphorelay sensor kinase activity"/>
    <property type="evidence" value="ECO:0007669"/>
    <property type="project" value="InterPro"/>
</dbReference>
<organism evidence="15 16">
    <name type="scientific">Eiseniibacteriota bacterium</name>
    <dbReference type="NCBI Taxonomy" id="2212470"/>
    <lineage>
        <taxon>Bacteria</taxon>
        <taxon>Candidatus Eiseniibacteriota</taxon>
    </lineage>
</organism>
<gene>
    <name evidence="15" type="ORF">E6K72_03980</name>
</gene>
<feature type="modified residue" description="4-aspartylphosphate" evidence="10">
    <location>
        <position position="508"/>
    </location>
</feature>
<dbReference type="Proteomes" id="UP000317716">
    <property type="component" value="Unassembled WGS sequence"/>
</dbReference>
<dbReference type="CDD" id="cd00130">
    <property type="entry name" value="PAS"/>
    <property type="match status" value="2"/>
</dbReference>
<dbReference type="Pfam" id="PF00512">
    <property type="entry name" value="HisKA"/>
    <property type="match status" value="1"/>
</dbReference>
<keyword evidence="5" id="KW-0547">Nucleotide-binding</keyword>
<dbReference type="EMBL" id="VBOS01000136">
    <property type="protein sequence ID" value="TMQ57126.1"/>
    <property type="molecule type" value="Genomic_DNA"/>
</dbReference>
<dbReference type="InterPro" id="IPR003661">
    <property type="entry name" value="HisK_dim/P_dom"/>
</dbReference>
<evidence type="ECO:0000256" key="2">
    <source>
        <dbReference type="ARBA" id="ARBA00012438"/>
    </source>
</evidence>
<dbReference type="EC" id="2.7.13.3" evidence="2"/>
<dbReference type="GO" id="GO:0009927">
    <property type="term" value="F:histidine phosphotransfer kinase activity"/>
    <property type="evidence" value="ECO:0007669"/>
    <property type="project" value="TreeGrafter"/>
</dbReference>
<reference evidence="15 16" key="1">
    <citation type="journal article" date="2019" name="Nat. Microbiol.">
        <title>Mediterranean grassland soil C-N compound turnover is dependent on rainfall and depth, and is mediated by genomically divergent microorganisms.</title>
        <authorList>
            <person name="Diamond S."/>
            <person name="Andeer P.F."/>
            <person name="Li Z."/>
            <person name="Crits-Christoph A."/>
            <person name="Burstein D."/>
            <person name="Anantharaman K."/>
            <person name="Lane K.R."/>
            <person name="Thomas B.C."/>
            <person name="Pan C."/>
            <person name="Northen T.R."/>
            <person name="Banfield J.F."/>
        </authorList>
    </citation>
    <scope>NUCLEOTIDE SEQUENCE [LARGE SCALE GENOMIC DNA]</scope>
    <source>
        <strain evidence="15">WS_2</strain>
    </source>
</reference>
<dbReference type="Pfam" id="PF00072">
    <property type="entry name" value="Response_reg"/>
    <property type="match status" value="1"/>
</dbReference>
<protein>
    <recommendedName>
        <fullName evidence="9">Sensor protein FixL</fullName>
        <ecNumber evidence="2">2.7.13.3</ecNumber>
    </recommendedName>
</protein>
<dbReference type="GO" id="GO:0005524">
    <property type="term" value="F:ATP binding"/>
    <property type="evidence" value="ECO:0007669"/>
    <property type="project" value="UniProtKB-KW"/>
</dbReference>
<feature type="domain" description="PAC" evidence="14">
    <location>
        <begin position="153"/>
        <end position="203"/>
    </location>
</feature>
<dbReference type="InterPro" id="IPR036097">
    <property type="entry name" value="HisK_dim/P_sf"/>
</dbReference>
<evidence type="ECO:0000259" key="11">
    <source>
        <dbReference type="PROSITE" id="PS50109"/>
    </source>
</evidence>
<dbReference type="InterPro" id="IPR013655">
    <property type="entry name" value="PAS_fold_3"/>
</dbReference>
<dbReference type="InterPro" id="IPR000700">
    <property type="entry name" value="PAS-assoc_C"/>
</dbReference>
<dbReference type="PANTHER" id="PTHR43047:SF72">
    <property type="entry name" value="OSMOSENSING HISTIDINE PROTEIN KINASE SLN1"/>
    <property type="match status" value="1"/>
</dbReference>
<dbReference type="SMART" id="SM00091">
    <property type="entry name" value="PAS"/>
    <property type="match status" value="1"/>
</dbReference>
<dbReference type="Pfam" id="PF02518">
    <property type="entry name" value="HATPase_c"/>
    <property type="match status" value="1"/>
</dbReference>
<dbReference type="PROSITE" id="PS50113">
    <property type="entry name" value="PAC"/>
    <property type="match status" value="2"/>
</dbReference>
<dbReference type="SMART" id="SM00388">
    <property type="entry name" value="HisKA"/>
    <property type="match status" value="1"/>
</dbReference>
<evidence type="ECO:0000256" key="3">
    <source>
        <dbReference type="ARBA" id="ARBA00022553"/>
    </source>
</evidence>
<dbReference type="AlphaFoldDB" id="A0A538T0H4"/>
<dbReference type="InterPro" id="IPR000014">
    <property type="entry name" value="PAS"/>
</dbReference>
<keyword evidence="3 10" id="KW-0597">Phosphoprotein</keyword>
<dbReference type="SMART" id="SM00387">
    <property type="entry name" value="HATPase_c"/>
    <property type="match status" value="1"/>
</dbReference>
<dbReference type="InterPro" id="IPR035965">
    <property type="entry name" value="PAS-like_dom_sf"/>
</dbReference>
<dbReference type="InterPro" id="IPR003594">
    <property type="entry name" value="HATPase_dom"/>
</dbReference>
<evidence type="ECO:0000256" key="6">
    <source>
        <dbReference type="ARBA" id="ARBA00022777"/>
    </source>
</evidence>
<evidence type="ECO:0000256" key="5">
    <source>
        <dbReference type="ARBA" id="ARBA00022741"/>
    </source>
</evidence>
<dbReference type="Gene3D" id="3.40.50.2300">
    <property type="match status" value="1"/>
</dbReference>
<evidence type="ECO:0000256" key="8">
    <source>
        <dbReference type="ARBA" id="ARBA00059827"/>
    </source>
</evidence>
<keyword evidence="7" id="KW-0067">ATP-binding</keyword>
<evidence type="ECO:0000259" key="13">
    <source>
        <dbReference type="PROSITE" id="PS50112"/>
    </source>
</evidence>
<comment type="catalytic activity">
    <reaction evidence="1">
        <text>ATP + protein L-histidine = ADP + protein N-phospho-L-histidine.</text>
        <dbReference type="EC" id="2.7.13.3"/>
    </reaction>
</comment>
<dbReference type="PROSITE" id="PS50112">
    <property type="entry name" value="PAS"/>
    <property type="match status" value="1"/>
</dbReference>
<evidence type="ECO:0000259" key="14">
    <source>
        <dbReference type="PROSITE" id="PS50113"/>
    </source>
</evidence>
<comment type="caution">
    <text evidence="15">The sequence shown here is derived from an EMBL/GenBank/DDBJ whole genome shotgun (WGS) entry which is preliminary data.</text>
</comment>
<evidence type="ECO:0000256" key="9">
    <source>
        <dbReference type="ARBA" id="ARBA00070616"/>
    </source>
</evidence>
<dbReference type="SUPFAM" id="SSF55785">
    <property type="entry name" value="PYP-like sensor domain (PAS domain)"/>
    <property type="match status" value="2"/>
</dbReference>
<dbReference type="SUPFAM" id="SSF55874">
    <property type="entry name" value="ATPase domain of HSP90 chaperone/DNA topoisomerase II/histidine kinase"/>
    <property type="match status" value="1"/>
</dbReference>
<dbReference type="GO" id="GO:0005886">
    <property type="term" value="C:plasma membrane"/>
    <property type="evidence" value="ECO:0007669"/>
    <property type="project" value="TreeGrafter"/>
</dbReference>
<name>A0A538T0H4_UNCEI</name>
<evidence type="ECO:0000256" key="1">
    <source>
        <dbReference type="ARBA" id="ARBA00000085"/>
    </source>
</evidence>
<feature type="domain" description="PAC" evidence="14">
    <location>
        <begin position="23"/>
        <end position="75"/>
    </location>
</feature>
<sequence>MHSDDFDRCLATYTSAFDARQPFSMEYRLRRHDGEYRWLLDNGVPLHGAAAVFTGYIGSCLDITERKEAEERLREAEERARTVVENVVDGIITIDSVGTIQSFNPAAEGLFGYEAREVIGRNVRTLMPEPHRSAHDGYIANYLTTGRAKIIGSGREVEGLRKDGSAFPMDLAVSEFRLHERRYFTGIVRDITERRLLEQRLRERAEQLAVVERRKDEFLATLAHELRNPLAPIHNAVQVLMVTGLRDPELKWSREVIDRQVRHMARLLDDLLDVSRISHGKLALRKERIRLAAVIQSAIETSRPLVESQRHELVVAVPDEPILIDADPVRLAQVFSNLINNAARYTEPGGHIRLIAERQGSDVVVTVKDDGIGIPAEMMPRIFEMFCQGQERTERASGGLGVGLSLVQGLVQLHGGHVEALSGGQDMGSEFIVRLPAAVEARPPAPPSHEVSEVVPPRRLLIVDDMQDTADSLAYLMRLKGHEVRTAYDGVAAIAAAAEFRPEIVLLDIGMPKLDGYETCRQIRGQPWGKDMFLVALTGWGQDGDRRRADEAGFDRHLVKPVDPGALMTLLAALPPGPVRGRG</sequence>
<evidence type="ECO:0000256" key="4">
    <source>
        <dbReference type="ARBA" id="ARBA00022679"/>
    </source>
</evidence>
<dbReference type="CDD" id="cd00082">
    <property type="entry name" value="HisKA"/>
    <property type="match status" value="1"/>
</dbReference>
<dbReference type="SMART" id="SM00448">
    <property type="entry name" value="REC"/>
    <property type="match status" value="1"/>
</dbReference>
<dbReference type="InterPro" id="IPR036890">
    <property type="entry name" value="HATPase_C_sf"/>
</dbReference>
<dbReference type="Pfam" id="PF08447">
    <property type="entry name" value="PAS_3"/>
    <property type="match status" value="1"/>
</dbReference>
<dbReference type="Gene3D" id="1.10.287.130">
    <property type="match status" value="1"/>
</dbReference>
<dbReference type="CDD" id="cd00075">
    <property type="entry name" value="HATPase"/>
    <property type="match status" value="1"/>
</dbReference>
<dbReference type="FunFam" id="3.30.450.20:FF:000060">
    <property type="entry name" value="Sensor protein FixL"/>
    <property type="match status" value="1"/>
</dbReference>
<dbReference type="NCBIfam" id="TIGR00229">
    <property type="entry name" value="sensory_box"/>
    <property type="match status" value="2"/>
</dbReference>
<keyword evidence="4" id="KW-0808">Transferase</keyword>
<dbReference type="InterPro" id="IPR004358">
    <property type="entry name" value="Sig_transdc_His_kin-like_C"/>
</dbReference>
<dbReference type="SUPFAM" id="SSF47384">
    <property type="entry name" value="Homodimeric domain of signal transducing histidine kinase"/>
    <property type="match status" value="1"/>
</dbReference>
<dbReference type="PROSITE" id="PS50110">
    <property type="entry name" value="RESPONSE_REGULATORY"/>
    <property type="match status" value="1"/>
</dbReference>
<keyword evidence="6" id="KW-0418">Kinase</keyword>
<evidence type="ECO:0000256" key="7">
    <source>
        <dbReference type="ARBA" id="ARBA00022840"/>
    </source>
</evidence>
<proteinExistence type="predicted"/>
<dbReference type="PANTHER" id="PTHR43047">
    <property type="entry name" value="TWO-COMPONENT HISTIDINE PROTEIN KINASE"/>
    <property type="match status" value="1"/>
</dbReference>
<dbReference type="CDD" id="cd17580">
    <property type="entry name" value="REC_2_DhkD-like"/>
    <property type="match status" value="1"/>
</dbReference>
<dbReference type="PROSITE" id="PS50109">
    <property type="entry name" value="HIS_KIN"/>
    <property type="match status" value="1"/>
</dbReference>
<feature type="domain" description="Histidine kinase" evidence="11">
    <location>
        <begin position="221"/>
        <end position="439"/>
    </location>
</feature>
<dbReference type="Pfam" id="PF13426">
    <property type="entry name" value="PAS_9"/>
    <property type="match status" value="1"/>
</dbReference>